<dbReference type="PANTHER" id="PTHR47966:SF51">
    <property type="entry name" value="BETA-SITE APP-CLEAVING ENZYME, ISOFORM A-RELATED"/>
    <property type="match status" value="1"/>
</dbReference>
<dbReference type="EMBL" id="CP015600">
    <property type="protein sequence ID" value="ANF86469.1"/>
    <property type="molecule type" value="Genomic_DNA"/>
</dbReference>
<dbReference type="Gene3D" id="2.40.70.10">
    <property type="entry name" value="Acid Proteases"/>
    <property type="match status" value="2"/>
</dbReference>
<protein>
    <submittedName>
        <fullName evidence="6">Peptidase A1 pepsin</fullName>
    </submittedName>
</protein>
<gene>
    <name evidence="6" type="ORF">A7J50_3082</name>
</gene>
<evidence type="ECO:0000256" key="1">
    <source>
        <dbReference type="ARBA" id="ARBA00004613"/>
    </source>
</evidence>
<dbReference type="PATRIC" id="fig|219572.3.peg.3160"/>
<evidence type="ECO:0000259" key="5">
    <source>
        <dbReference type="PROSITE" id="PS51767"/>
    </source>
</evidence>
<evidence type="ECO:0000313" key="6">
    <source>
        <dbReference type="EMBL" id="ANF86469.1"/>
    </source>
</evidence>
<accession>A0A172Z3A1</accession>
<comment type="subcellular location">
    <subcellularLocation>
        <location evidence="1">Secreted</location>
    </subcellularLocation>
</comment>
<dbReference type="GO" id="GO:0009374">
    <property type="term" value="F:biotin binding"/>
    <property type="evidence" value="ECO:0007669"/>
    <property type="project" value="InterPro"/>
</dbReference>
<dbReference type="STRING" id="219572.A7J50_3082"/>
<dbReference type="SUPFAM" id="SSF50630">
    <property type="entry name" value="Acid proteases"/>
    <property type="match status" value="1"/>
</dbReference>
<dbReference type="InterPro" id="IPR033121">
    <property type="entry name" value="PEPTIDASE_A1"/>
</dbReference>
<dbReference type="CDD" id="cd05471">
    <property type="entry name" value="pepsin_like"/>
    <property type="match status" value="1"/>
</dbReference>
<dbReference type="InterPro" id="IPR001969">
    <property type="entry name" value="Aspartic_peptidase_AS"/>
</dbReference>
<reference evidence="6 7" key="1">
    <citation type="submission" date="2016-05" db="EMBL/GenBank/DDBJ databases">
        <title>Complete genome sequence of Pseudomonas antarctica PAMC 27494.</title>
        <authorList>
            <person name="Lee J."/>
        </authorList>
    </citation>
    <scope>NUCLEOTIDE SEQUENCE [LARGE SCALE GENOMIC DNA]</scope>
    <source>
        <strain evidence="6 7">PAMC 27494</strain>
    </source>
</reference>
<comment type="similarity">
    <text evidence="2">Belongs to the peptidase A1 family.</text>
</comment>
<keyword evidence="4" id="KW-0732">Signal</keyword>
<dbReference type="PROSITE" id="PS51767">
    <property type="entry name" value="PEPTIDASE_A1"/>
    <property type="match status" value="1"/>
</dbReference>
<dbReference type="InterPro" id="IPR001461">
    <property type="entry name" value="Aspartic_peptidase_A1"/>
</dbReference>
<dbReference type="InterPro" id="IPR021109">
    <property type="entry name" value="Peptidase_aspartic_dom_sf"/>
</dbReference>
<proteinExistence type="inferred from homology"/>
<dbReference type="RefSeq" id="WP_064452579.1">
    <property type="nucleotide sequence ID" value="NZ_CP015600.1"/>
</dbReference>
<dbReference type="GO" id="GO:0005576">
    <property type="term" value="C:extracellular region"/>
    <property type="evidence" value="ECO:0007669"/>
    <property type="project" value="UniProtKB-SubCell"/>
</dbReference>
<dbReference type="PANTHER" id="PTHR47966">
    <property type="entry name" value="BETA-SITE APP-CLEAVING ENZYME, ISOFORM A-RELATED"/>
    <property type="match status" value="1"/>
</dbReference>
<keyword evidence="3" id="KW-0964">Secreted</keyword>
<dbReference type="Proteomes" id="UP000077829">
    <property type="component" value="Chromosome"/>
</dbReference>
<name>A0A172Z3A1_9PSED</name>
<dbReference type="PROSITE" id="PS00141">
    <property type="entry name" value="ASP_PROTEASE"/>
    <property type="match status" value="1"/>
</dbReference>
<evidence type="ECO:0000256" key="3">
    <source>
        <dbReference type="ARBA" id="ARBA00022525"/>
    </source>
</evidence>
<dbReference type="InterPro" id="IPR036896">
    <property type="entry name" value="Avidin-like_sf"/>
</dbReference>
<feature type="domain" description="Peptidase A1" evidence="5">
    <location>
        <begin position="27"/>
        <end position="421"/>
    </location>
</feature>
<dbReference type="Pfam" id="PF01382">
    <property type="entry name" value="Avidin"/>
    <property type="match status" value="1"/>
</dbReference>
<dbReference type="KEGG" id="panr:A7J50_3082"/>
<evidence type="ECO:0000256" key="2">
    <source>
        <dbReference type="ARBA" id="ARBA00007447"/>
    </source>
</evidence>
<organism evidence="6 7">
    <name type="scientific">Pseudomonas antarctica</name>
    <dbReference type="NCBI Taxonomy" id="219572"/>
    <lineage>
        <taxon>Bacteria</taxon>
        <taxon>Pseudomonadati</taxon>
        <taxon>Pseudomonadota</taxon>
        <taxon>Gammaproteobacteria</taxon>
        <taxon>Pseudomonadales</taxon>
        <taxon>Pseudomonadaceae</taxon>
        <taxon>Pseudomonas</taxon>
    </lineage>
</organism>
<evidence type="ECO:0000256" key="4">
    <source>
        <dbReference type="ARBA" id="ARBA00022729"/>
    </source>
</evidence>
<dbReference type="InterPro" id="IPR034164">
    <property type="entry name" value="Pepsin-like_dom"/>
</dbReference>
<sequence>MDNTPPPGRLVFPMQRGPFQNNGASPWYCTLNLGTPGQMLKFAIDSGTNINWVTSTLCPDDQCVHFADGRFDVEASSTFSFTDCLRRPYSFGPWGTMQVETASDVLTTPAGARLDTQLFLAARYEGEQFKQLDWDGALGLPCSSAHVESRNSFVLQALMREGQLSPAYPFVAFDWNSHERNGTCEMGAVDPLKTQGPRLFLPWSVYTALPGIEYIWSTELKSYSVGTEQLASNIKFAIDSGSSRFKGDDTLMRQTLARIAQGGEPDVVLKFADGEITLGANLYNCLTEEGPQKGQVLPQFNALGLTDLVLVGSVVMEHCYTVYEYQVVKCSNTVYSLSPVGVWLFNRPDGPQIITQSSSRRFAPGERTVLNGRTTLPGVASQAVSVAGTWQNDYGSLMTLNVLDRQVCGTYQSSTGSTGHYAIRGFASGAGASRIKNQPLALAIEWHDLGEETSDPSWNWVSGLSGQLSTDDRGDVLTLSHLLVASSDFPDFANRGNYLDKLVYHRVAKQPLTTSFDPIESIPIKNALAGHWVALDKTTLSLIVEADSRHRFGVVRGYLTTSDTGTAVELTGFTDINAVTSKLAFQSVSLTVTNTQDETVSTLCGTLDFMGQTLNLLVLASSPVTPAQAYLATKISSLSFIRTISPVSFP</sequence>
<evidence type="ECO:0000313" key="7">
    <source>
        <dbReference type="Proteomes" id="UP000077829"/>
    </source>
</evidence>
<dbReference type="AlphaFoldDB" id="A0A172Z3A1"/>
<dbReference type="SUPFAM" id="SSF50876">
    <property type="entry name" value="Avidin/streptavidin"/>
    <property type="match status" value="1"/>
</dbReference>
<dbReference type="Gene3D" id="2.40.128.30">
    <property type="entry name" value="Avidin-like"/>
    <property type="match status" value="1"/>
</dbReference>
<dbReference type="Pfam" id="PF00026">
    <property type="entry name" value="Asp"/>
    <property type="match status" value="1"/>
</dbReference>
<dbReference type="GO" id="GO:0004190">
    <property type="term" value="F:aspartic-type endopeptidase activity"/>
    <property type="evidence" value="ECO:0007669"/>
    <property type="project" value="InterPro"/>
</dbReference>
<dbReference type="InterPro" id="IPR005468">
    <property type="entry name" value="Avidin/str"/>
</dbReference>
<dbReference type="GO" id="GO:0006508">
    <property type="term" value="P:proteolysis"/>
    <property type="evidence" value="ECO:0007669"/>
    <property type="project" value="InterPro"/>
</dbReference>